<keyword evidence="3" id="KW-1185">Reference proteome</keyword>
<evidence type="ECO:0000256" key="1">
    <source>
        <dbReference type="SAM" id="MobiDB-lite"/>
    </source>
</evidence>
<name>A0ABU6BBW4_9BACL</name>
<reference evidence="2 3" key="1">
    <citation type="journal article" date="2014" name="Genome Announc.">
        <title>Draft Genome Sequence of Geobacillus icigianus Strain G1w1T Isolated from Hot Springs in the Valley of Geysers, Kamchatka (Russian Federation).</title>
        <authorList>
            <person name="Bryanskaya A.V."/>
            <person name="Rozanov A.S."/>
            <person name="Logacheva M.D."/>
            <person name="Kotenko A.V."/>
            <person name="Peltek S.E."/>
        </authorList>
    </citation>
    <scope>NUCLEOTIDE SEQUENCE [LARGE SCALE GENOMIC DNA]</scope>
    <source>
        <strain evidence="2 3">G1w1</strain>
    </source>
</reference>
<evidence type="ECO:0000313" key="2">
    <source>
        <dbReference type="EMBL" id="MEB3749193.1"/>
    </source>
</evidence>
<gene>
    <name evidence="2" type="ORF">EP10_000032</name>
</gene>
<dbReference type="Proteomes" id="UP000029267">
    <property type="component" value="Unassembled WGS sequence"/>
</dbReference>
<organism evidence="2 3">
    <name type="scientific">Geobacillus icigianus</name>
    <dbReference type="NCBI Taxonomy" id="1430331"/>
    <lineage>
        <taxon>Bacteria</taxon>
        <taxon>Bacillati</taxon>
        <taxon>Bacillota</taxon>
        <taxon>Bacilli</taxon>
        <taxon>Bacillales</taxon>
        <taxon>Anoxybacillaceae</taxon>
        <taxon>Geobacillus</taxon>
    </lineage>
</organism>
<protein>
    <submittedName>
        <fullName evidence="2">Uncharacterized protein</fullName>
    </submittedName>
</protein>
<feature type="region of interest" description="Disordered" evidence="1">
    <location>
        <begin position="1"/>
        <end position="55"/>
    </location>
</feature>
<comment type="caution">
    <text evidence="2">The sequence shown here is derived from an EMBL/GenBank/DDBJ whole genome shotgun (WGS) entry which is preliminary data.</text>
</comment>
<proteinExistence type="predicted"/>
<dbReference type="RefSeq" id="WP_324696807.1">
    <property type="nucleotide sequence ID" value="NZ_JPYA02000001.1"/>
</dbReference>
<accession>A0ABU6BBW4</accession>
<dbReference type="EMBL" id="JPYA02000001">
    <property type="protein sequence ID" value="MEB3749193.1"/>
    <property type="molecule type" value="Genomic_DNA"/>
</dbReference>
<feature type="compositionally biased region" description="Basic and acidic residues" evidence="1">
    <location>
        <begin position="27"/>
        <end position="43"/>
    </location>
</feature>
<sequence>MHKAYTLLLPAKAKNVEKQRRLKKRTGHENDDKRRGAVKETSHGQRPALPQHRND</sequence>
<evidence type="ECO:0000313" key="3">
    <source>
        <dbReference type="Proteomes" id="UP000029267"/>
    </source>
</evidence>